<comment type="caution">
    <text evidence="1">The sequence shown here is derived from an EMBL/GenBank/DDBJ whole genome shotgun (WGS) entry which is preliminary data.</text>
</comment>
<reference evidence="1 2" key="1">
    <citation type="submission" date="2024-05" db="EMBL/GenBank/DDBJ databases">
        <title>Genetic variation in Jamaican populations of the coffee berry borer (Hypothenemus hampei).</title>
        <authorList>
            <person name="Errbii M."/>
            <person name="Myrie A."/>
        </authorList>
    </citation>
    <scope>NUCLEOTIDE SEQUENCE [LARGE SCALE GENOMIC DNA]</scope>
    <source>
        <strain evidence="1">JA-Hopewell-2020-01-JO</strain>
        <tissue evidence="1">Whole body</tissue>
    </source>
</reference>
<keyword evidence="2" id="KW-1185">Reference proteome</keyword>
<accession>A0ABD1FA59</accession>
<proteinExistence type="predicted"/>
<sequence length="135" mass="14915">MSEPRFVGITVQEALDIAYESDSDTEVAEVFIEPPQSHVLSDKDSADEDNGGCADNLNSRQLSAAAEIRFANSRRIGGIADDLRLDNIGHYIVPIPDDKRRRCAGEDCNSRGRTMCCKCDVGLCVNCFKKYHTTK</sequence>
<dbReference type="EMBL" id="JBDJPC010000001">
    <property type="protein sequence ID" value="KAL1516154.1"/>
    <property type="molecule type" value="Genomic_DNA"/>
</dbReference>
<evidence type="ECO:0000313" key="2">
    <source>
        <dbReference type="Proteomes" id="UP001566132"/>
    </source>
</evidence>
<dbReference type="AlphaFoldDB" id="A0ABD1FA59"/>
<gene>
    <name evidence="1" type="ORF">ABEB36_000073</name>
</gene>
<dbReference type="Proteomes" id="UP001566132">
    <property type="component" value="Unassembled WGS sequence"/>
</dbReference>
<evidence type="ECO:0000313" key="1">
    <source>
        <dbReference type="EMBL" id="KAL1516154.1"/>
    </source>
</evidence>
<organism evidence="1 2">
    <name type="scientific">Hypothenemus hampei</name>
    <name type="common">Coffee berry borer</name>
    <dbReference type="NCBI Taxonomy" id="57062"/>
    <lineage>
        <taxon>Eukaryota</taxon>
        <taxon>Metazoa</taxon>
        <taxon>Ecdysozoa</taxon>
        <taxon>Arthropoda</taxon>
        <taxon>Hexapoda</taxon>
        <taxon>Insecta</taxon>
        <taxon>Pterygota</taxon>
        <taxon>Neoptera</taxon>
        <taxon>Endopterygota</taxon>
        <taxon>Coleoptera</taxon>
        <taxon>Polyphaga</taxon>
        <taxon>Cucujiformia</taxon>
        <taxon>Curculionidae</taxon>
        <taxon>Scolytinae</taxon>
        <taxon>Hypothenemus</taxon>
    </lineage>
</organism>
<name>A0ABD1FA59_HYPHA</name>
<protein>
    <submittedName>
        <fullName evidence="1">Uncharacterized protein</fullName>
    </submittedName>
</protein>